<protein>
    <submittedName>
        <fullName evidence="1">Uncharacterized protein</fullName>
    </submittedName>
</protein>
<organism evidence="1 2">
    <name type="scientific">Actinophytocola oryzae</name>
    <dbReference type="NCBI Taxonomy" id="502181"/>
    <lineage>
        <taxon>Bacteria</taxon>
        <taxon>Bacillati</taxon>
        <taxon>Actinomycetota</taxon>
        <taxon>Actinomycetes</taxon>
        <taxon>Pseudonocardiales</taxon>
        <taxon>Pseudonocardiaceae</taxon>
    </lineage>
</organism>
<name>A0A4R7UQK9_9PSEU</name>
<dbReference type="AlphaFoldDB" id="A0A4R7UQK9"/>
<dbReference type="EMBL" id="SOCP01000036">
    <property type="protein sequence ID" value="TDV35308.1"/>
    <property type="molecule type" value="Genomic_DNA"/>
</dbReference>
<dbReference type="Proteomes" id="UP000294927">
    <property type="component" value="Unassembled WGS sequence"/>
</dbReference>
<accession>A0A4R7UQK9</accession>
<evidence type="ECO:0000313" key="2">
    <source>
        <dbReference type="Proteomes" id="UP000294927"/>
    </source>
</evidence>
<sequence>MRAVVDRGRVLLVLLFAVLVGTGATASAEAPGFAARTHVAGMAPDTAATHHDLRDWLRLPVTARHALSTPAPDSWWAVCANTTGPSSATRRSLARVVAGTAVATGVAAAPSTRAPPARVS</sequence>
<comment type="caution">
    <text evidence="1">The sequence shown here is derived from an EMBL/GenBank/DDBJ whole genome shotgun (WGS) entry which is preliminary data.</text>
</comment>
<dbReference type="RefSeq" id="WP_133909432.1">
    <property type="nucleotide sequence ID" value="NZ_SOCP01000036.1"/>
</dbReference>
<evidence type="ECO:0000313" key="1">
    <source>
        <dbReference type="EMBL" id="TDV35308.1"/>
    </source>
</evidence>
<keyword evidence="2" id="KW-1185">Reference proteome</keyword>
<gene>
    <name evidence="1" type="ORF">CLV71_13623</name>
</gene>
<proteinExistence type="predicted"/>
<dbReference type="OrthoDB" id="3701160at2"/>
<reference evidence="1 2" key="1">
    <citation type="submission" date="2019-03" db="EMBL/GenBank/DDBJ databases">
        <title>Genomic Encyclopedia of Archaeal and Bacterial Type Strains, Phase II (KMG-II): from individual species to whole genera.</title>
        <authorList>
            <person name="Goeker M."/>
        </authorList>
    </citation>
    <scope>NUCLEOTIDE SEQUENCE [LARGE SCALE GENOMIC DNA]</scope>
    <source>
        <strain evidence="1 2">DSM 45499</strain>
    </source>
</reference>